<name>A0A4Q9Q236_9APHY</name>
<keyword evidence="3" id="KW-1185">Reference proteome</keyword>
<sequence length="78" mass="9045">RTSITGGPHDNICCRPPGLRDLRPSSRKRHFRRRWKEEPQGRGQRCAGHIIAAIQVPQGPFREHRWRPRRGCKSQAAL</sequence>
<gene>
    <name evidence="2" type="ORF">BD310DRAFT_1037254</name>
</gene>
<evidence type="ECO:0000256" key="1">
    <source>
        <dbReference type="SAM" id="MobiDB-lite"/>
    </source>
</evidence>
<organism evidence="2 3">
    <name type="scientific">Dichomitus squalens</name>
    <dbReference type="NCBI Taxonomy" id="114155"/>
    <lineage>
        <taxon>Eukaryota</taxon>
        <taxon>Fungi</taxon>
        <taxon>Dikarya</taxon>
        <taxon>Basidiomycota</taxon>
        <taxon>Agaricomycotina</taxon>
        <taxon>Agaricomycetes</taxon>
        <taxon>Polyporales</taxon>
        <taxon>Polyporaceae</taxon>
        <taxon>Dichomitus</taxon>
    </lineage>
</organism>
<protein>
    <submittedName>
        <fullName evidence="2">Uncharacterized protein</fullName>
    </submittedName>
</protein>
<proteinExistence type="predicted"/>
<feature type="non-terminal residue" evidence="2">
    <location>
        <position position="1"/>
    </location>
</feature>
<feature type="compositionally biased region" description="Basic residues" evidence="1">
    <location>
        <begin position="25"/>
        <end position="34"/>
    </location>
</feature>
<evidence type="ECO:0000313" key="3">
    <source>
        <dbReference type="Proteomes" id="UP000292082"/>
    </source>
</evidence>
<dbReference type="AlphaFoldDB" id="A0A4Q9Q236"/>
<evidence type="ECO:0000313" key="2">
    <source>
        <dbReference type="EMBL" id="TBU61282.1"/>
    </source>
</evidence>
<reference evidence="2 3" key="1">
    <citation type="submission" date="2019-01" db="EMBL/GenBank/DDBJ databases">
        <title>Draft genome sequences of three monokaryotic isolates of the white-rot basidiomycete fungus Dichomitus squalens.</title>
        <authorList>
            <consortium name="DOE Joint Genome Institute"/>
            <person name="Lopez S.C."/>
            <person name="Andreopoulos B."/>
            <person name="Pangilinan J."/>
            <person name="Lipzen A."/>
            <person name="Riley R."/>
            <person name="Ahrendt S."/>
            <person name="Ng V."/>
            <person name="Barry K."/>
            <person name="Daum C."/>
            <person name="Grigoriev I.V."/>
            <person name="Hilden K.S."/>
            <person name="Makela M.R."/>
            <person name="de Vries R.P."/>
        </authorList>
    </citation>
    <scope>NUCLEOTIDE SEQUENCE [LARGE SCALE GENOMIC DNA]</scope>
    <source>
        <strain evidence="2 3">CBS 464.89</strain>
    </source>
</reference>
<accession>A0A4Q9Q236</accession>
<dbReference type="Proteomes" id="UP000292082">
    <property type="component" value="Unassembled WGS sequence"/>
</dbReference>
<feature type="region of interest" description="Disordered" evidence="1">
    <location>
        <begin position="1"/>
        <end position="44"/>
    </location>
</feature>
<dbReference type="EMBL" id="ML145099">
    <property type="protein sequence ID" value="TBU61282.1"/>
    <property type="molecule type" value="Genomic_DNA"/>
</dbReference>